<sequence length="833" mass="91075">MNSSRKLLVASFISLFALFVTVPSFAAGFTPSAAQIEQFKRMSPEQQKALASSMGINLEDYSSLIGGDSASSEQKAEAVSGVRNKAGAKNGEQIIEQTALTGVDAPSLKEDESEESTWQKLELFGYDIFNYGADSFTPASDIPIPADYILGPGDNLVIQLYGKDNQTLNLALDREGRIQFPNIGPVNLAGLTFSQASTRIDTIVSEQMIGVKASTSMGNLRTIRVFVLGEANVPGSYVVGSLSTMTNAIFASGGITKIGSLRNIQLKRRGKVVTTLDLYDLLLQGDTSNDSRLLPGDVIFIPPIGKTVGVAGQVKRPAIYEITKEADVQGALNLAGGLLPTAYMPASRIERITDAGEKTLVNLDLTSRSGREFRIKDADVIQIHTTLDTMRDIVKLEGHVKRPGGFAWRKGIRFTDVVPSVDDMLANPDIDVGLILREEKSTRKISVHLFTPAKAFDNPNSKHNPELQSRDTILLFDYESDRSMLLEDVLAQLRTQSSFTEREKIVIAHGSVRFPGQYPISEGMTTTDLIMLAGGLTESALGNDGEITRYSIDENRQTLVMHINIDLDAQAYPLTPGDTLRVKQIPLWNDKESIVLLGEVLHPGTYPILPGESIVDVLSRAGGLTPHAYPEGAIFSREELRKLEEERLAALKNEIEADLAAEALNDGILNKSKVDSAQAEQIIANMDAIKPMGRMVIDLPQILANPKLYDFKLENGDVLTIPRFKPSVTVVGEVQYPTSHFFDKKLNPFDYIDRSGGTKENADKKRIYIVKANGSVYLPANSGWFKSKDHNIQPGDTIIVPMDTDRVDPLTLWSSVTTIMYQAALGITALTKL</sequence>
<evidence type="ECO:0000259" key="17">
    <source>
        <dbReference type="Pfam" id="PF10531"/>
    </source>
</evidence>
<keyword evidence="5" id="KW-0762">Sugar transport</keyword>
<dbReference type="PANTHER" id="PTHR33619">
    <property type="entry name" value="POLYSACCHARIDE EXPORT PROTEIN GFCE-RELATED"/>
    <property type="match status" value="1"/>
</dbReference>
<evidence type="ECO:0000256" key="6">
    <source>
        <dbReference type="ARBA" id="ARBA00022692"/>
    </source>
</evidence>
<proteinExistence type="inferred from homology"/>
<feature type="chain" id="PRO_5043678595" evidence="15">
    <location>
        <begin position="27"/>
        <end position="833"/>
    </location>
</feature>
<keyword evidence="13" id="KW-0998">Cell outer membrane</keyword>
<feature type="domain" description="Soluble ligand binding" evidence="17">
    <location>
        <begin position="510"/>
        <end position="541"/>
    </location>
</feature>
<evidence type="ECO:0000256" key="7">
    <source>
        <dbReference type="ARBA" id="ARBA00022729"/>
    </source>
</evidence>
<dbReference type="GO" id="GO:0006811">
    <property type="term" value="P:monoatomic ion transport"/>
    <property type="evidence" value="ECO:0007669"/>
    <property type="project" value="UniProtKB-KW"/>
</dbReference>
<evidence type="ECO:0000259" key="16">
    <source>
        <dbReference type="Pfam" id="PF02563"/>
    </source>
</evidence>
<evidence type="ECO:0000313" key="19">
    <source>
        <dbReference type="EMBL" id="MDO6421752.1"/>
    </source>
</evidence>
<evidence type="ECO:0000256" key="13">
    <source>
        <dbReference type="ARBA" id="ARBA00023237"/>
    </source>
</evidence>
<keyword evidence="10" id="KW-0626">Porin</keyword>
<keyword evidence="9" id="KW-0406">Ion transport</keyword>
<evidence type="ECO:0000256" key="12">
    <source>
        <dbReference type="ARBA" id="ARBA00023139"/>
    </source>
</evidence>
<evidence type="ECO:0000256" key="11">
    <source>
        <dbReference type="ARBA" id="ARBA00023136"/>
    </source>
</evidence>
<keyword evidence="11" id="KW-0472">Membrane</keyword>
<dbReference type="GO" id="GO:0009279">
    <property type="term" value="C:cell outer membrane"/>
    <property type="evidence" value="ECO:0007669"/>
    <property type="project" value="UniProtKB-SubCell"/>
</dbReference>
<evidence type="ECO:0000256" key="15">
    <source>
        <dbReference type="SAM" id="SignalP"/>
    </source>
</evidence>
<dbReference type="PANTHER" id="PTHR33619:SF3">
    <property type="entry name" value="POLYSACCHARIDE EXPORT PROTEIN GFCE-RELATED"/>
    <property type="match status" value="1"/>
</dbReference>
<dbReference type="GO" id="GO:0046930">
    <property type="term" value="C:pore complex"/>
    <property type="evidence" value="ECO:0007669"/>
    <property type="project" value="UniProtKB-KW"/>
</dbReference>
<keyword evidence="3" id="KW-0813">Transport</keyword>
<keyword evidence="7 15" id="KW-0732">Signal</keyword>
<feature type="domain" description="SLBB" evidence="18">
    <location>
        <begin position="224"/>
        <end position="301"/>
    </location>
</feature>
<evidence type="ECO:0000259" key="18">
    <source>
        <dbReference type="Pfam" id="PF22461"/>
    </source>
</evidence>
<feature type="domain" description="Soluble ligand binding" evidence="17">
    <location>
        <begin position="308"/>
        <end position="352"/>
    </location>
</feature>
<keyword evidence="6" id="KW-0812">Transmembrane</keyword>
<dbReference type="RefSeq" id="WP_216065385.1">
    <property type="nucleotide sequence ID" value="NZ_JAHKPP010000042.1"/>
</dbReference>
<feature type="domain" description="Polysaccharide export protein N-terminal" evidence="16">
    <location>
        <begin position="145"/>
        <end position="206"/>
    </location>
</feature>
<evidence type="ECO:0000256" key="1">
    <source>
        <dbReference type="ARBA" id="ARBA00004571"/>
    </source>
</evidence>
<accession>A0AAW7X5D1</accession>
<comment type="subcellular location">
    <subcellularLocation>
        <location evidence="1">Cell outer membrane</location>
        <topology evidence="1">Multi-pass membrane protein</topology>
    </subcellularLocation>
</comment>
<name>A0AAW7X5D1_9GAMM</name>
<gene>
    <name evidence="19" type="ORF">Q4521_04645</name>
</gene>
<evidence type="ECO:0000256" key="10">
    <source>
        <dbReference type="ARBA" id="ARBA00023114"/>
    </source>
</evidence>
<evidence type="ECO:0000256" key="9">
    <source>
        <dbReference type="ARBA" id="ARBA00023065"/>
    </source>
</evidence>
<evidence type="ECO:0000313" key="20">
    <source>
        <dbReference type="Proteomes" id="UP001169760"/>
    </source>
</evidence>
<dbReference type="GO" id="GO:0015288">
    <property type="term" value="F:porin activity"/>
    <property type="evidence" value="ECO:0007669"/>
    <property type="project" value="UniProtKB-KW"/>
</dbReference>
<protein>
    <submittedName>
        <fullName evidence="19">SLBB domain-containing protein</fullName>
    </submittedName>
</protein>
<keyword evidence="14" id="KW-0449">Lipoprotein</keyword>
<dbReference type="AlphaFoldDB" id="A0AAW7X5D1"/>
<feature type="signal peptide" evidence="15">
    <location>
        <begin position="1"/>
        <end position="26"/>
    </location>
</feature>
<evidence type="ECO:0000256" key="5">
    <source>
        <dbReference type="ARBA" id="ARBA00022597"/>
    </source>
</evidence>
<keyword evidence="4" id="KW-1134">Transmembrane beta strand</keyword>
<dbReference type="InterPro" id="IPR019554">
    <property type="entry name" value="Soluble_ligand-bd"/>
</dbReference>
<dbReference type="Pfam" id="PF02563">
    <property type="entry name" value="Poly_export"/>
    <property type="match status" value="1"/>
</dbReference>
<feature type="domain" description="Soluble ligand binding" evidence="17">
    <location>
        <begin position="728"/>
        <end position="777"/>
    </location>
</feature>
<dbReference type="GO" id="GO:0015159">
    <property type="term" value="F:polysaccharide transmembrane transporter activity"/>
    <property type="evidence" value="ECO:0007669"/>
    <property type="project" value="InterPro"/>
</dbReference>
<evidence type="ECO:0000256" key="3">
    <source>
        <dbReference type="ARBA" id="ARBA00022448"/>
    </source>
</evidence>
<evidence type="ECO:0000256" key="14">
    <source>
        <dbReference type="ARBA" id="ARBA00023288"/>
    </source>
</evidence>
<keyword evidence="12" id="KW-0564">Palmitate</keyword>
<dbReference type="Proteomes" id="UP001169760">
    <property type="component" value="Unassembled WGS sequence"/>
</dbReference>
<dbReference type="Pfam" id="PF10531">
    <property type="entry name" value="SLBB"/>
    <property type="match status" value="4"/>
</dbReference>
<keyword evidence="8" id="KW-0625">Polysaccharide transport</keyword>
<dbReference type="EMBL" id="JAUOPB010000003">
    <property type="protein sequence ID" value="MDO6421752.1"/>
    <property type="molecule type" value="Genomic_DNA"/>
</dbReference>
<dbReference type="InterPro" id="IPR054765">
    <property type="entry name" value="SLBB_dom"/>
</dbReference>
<dbReference type="InterPro" id="IPR049712">
    <property type="entry name" value="Poly_export"/>
</dbReference>
<dbReference type="InterPro" id="IPR003715">
    <property type="entry name" value="Poly_export_N"/>
</dbReference>
<dbReference type="Pfam" id="PF22461">
    <property type="entry name" value="SLBB_2"/>
    <property type="match status" value="1"/>
</dbReference>
<evidence type="ECO:0000256" key="4">
    <source>
        <dbReference type="ARBA" id="ARBA00022452"/>
    </source>
</evidence>
<comment type="similarity">
    <text evidence="2">Belongs to the BexD/CtrA/VexA family.</text>
</comment>
<reference evidence="19" key="1">
    <citation type="submission" date="2023-07" db="EMBL/GenBank/DDBJ databases">
        <title>Genome content predicts the carbon catabolic preferences of heterotrophic bacteria.</title>
        <authorList>
            <person name="Gralka M."/>
        </authorList>
    </citation>
    <scope>NUCLEOTIDE SEQUENCE</scope>
    <source>
        <strain evidence="19">I3M17_2</strain>
    </source>
</reference>
<feature type="domain" description="Soluble ligand binding" evidence="17">
    <location>
        <begin position="597"/>
        <end position="629"/>
    </location>
</feature>
<evidence type="ECO:0000256" key="2">
    <source>
        <dbReference type="ARBA" id="ARBA00009450"/>
    </source>
</evidence>
<comment type="caution">
    <text evidence="19">The sequence shown here is derived from an EMBL/GenBank/DDBJ whole genome shotgun (WGS) entry which is preliminary data.</text>
</comment>
<evidence type="ECO:0000256" key="8">
    <source>
        <dbReference type="ARBA" id="ARBA00023047"/>
    </source>
</evidence>
<organism evidence="19 20">
    <name type="scientific">Saccharophagus degradans</name>
    <dbReference type="NCBI Taxonomy" id="86304"/>
    <lineage>
        <taxon>Bacteria</taxon>
        <taxon>Pseudomonadati</taxon>
        <taxon>Pseudomonadota</taxon>
        <taxon>Gammaproteobacteria</taxon>
        <taxon>Cellvibrionales</taxon>
        <taxon>Cellvibrionaceae</taxon>
        <taxon>Saccharophagus</taxon>
    </lineage>
</organism>